<feature type="compositionally biased region" description="Low complexity" evidence="1">
    <location>
        <begin position="75"/>
        <end position="101"/>
    </location>
</feature>
<evidence type="ECO:0000256" key="1">
    <source>
        <dbReference type="SAM" id="MobiDB-lite"/>
    </source>
</evidence>
<proteinExistence type="predicted"/>
<feature type="region of interest" description="Disordered" evidence="1">
    <location>
        <begin position="64"/>
        <end position="125"/>
    </location>
</feature>
<gene>
    <name evidence="2" type="ORF">RMAR0315_LOCUS7715</name>
</gene>
<dbReference type="AlphaFoldDB" id="A0A7S0BND6"/>
<sequence>MAFVSGLTFSLKSPARTNGACASRRSSVVMSGEEDNKWKTQLAGGFPGGEGFFRKWLDEGMTGYVPDLDDEKQLGSKPAGGPAPNSAASSPAPPTAKGGPAVNPPKPVIPETSSGDTELVMETDANGKMRFVMKAKE</sequence>
<evidence type="ECO:0000313" key="2">
    <source>
        <dbReference type="EMBL" id="CAD8397725.1"/>
    </source>
</evidence>
<reference evidence="2" key="1">
    <citation type="submission" date="2021-01" db="EMBL/GenBank/DDBJ databases">
        <authorList>
            <person name="Corre E."/>
            <person name="Pelletier E."/>
            <person name="Niang G."/>
            <person name="Scheremetjew M."/>
            <person name="Finn R."/>
            <person name="Kale V."/>
            <person name="Holt S."/>
            <person name="Cochrane G."/>
            <person name="Meng A."/>
            <person name="Brown T."/>
            <person name="Cohen L."/>
        </authorList>
    </citation>
    <scope>NUCLEOTIDE SEQUENCE</scope>
    <source>
        <strain evidence="2">UTEX LB 2760</strain>
    </source>
</reference>
<protein>
    <submittedName>
        <fullName evidence="2">Uncharacterized protein</fullName>
    </submittedName>
</protein>
<name>A0A7S0BND6_9RHOD</name>
<organism evidence="2">
    <name type="scientific">Rhodosorus marinus</name>
    <dbReference type="NCBI Taxonomy" id="101924"/>
    <lineage>
        <taxon>Eukaryota</taxon>
        <taxon>Rhodophyta</taxon>
        <taxon>Stylonematophyceae</taxon>
        <taxon>Stylonematales</taxon>
        <taxon>Stylonemataceae</taxon>
        <taxon>Rhodosorus</taxon>
    </lineage>
</organism>
<accession>A0A7S0BND6</accession>
<dbReference type="EMBL" id="HBEK01014168">
    <property type="protein sequence ID" value="CAD8397725.1"/>
    <property type="molecule type" value="Transcribed_RNA"/>
</dbReference>